<proteinExistence type="inferred from homology"/>
<comment type="similarity">
    <text evidence="8">In the C-terminal section; belongs to the FPP/GGPP synthase family.</text>
</comment>
<keyword evidence="2" id="KW-0808">Transferase</keyword>
<evidence type="ECO:0000313" key="12">
    <source>
        <dbReference type="Proteomes" id="UP000326565"/>
    </source>
</evidence>
<comment type="pathway">
    <text evidence="1">Secondary metabolite biosynthesis; terpenoid biosynthesis.</text>
</comment>
<evidence type="ECO:0000256" key="7">
    <source>
        <dbReference type="ARBA" id="ARBA00023268"/>
    </source>
</evidence>
<evidence type="ECO:0000256" key="4">
    <source>
        <dbReference type="ARBA" id="ARBA00022842"/>
    </source>
</evidence>
<dbReference type="OrthoDB" id="6921389at2759"/>
<dbReference type="PROSITE" id="PS00723">
    <property type="entry name" value="POLYPRENYL_SYNTHASE_1"/>
    <property type="match status" value="1"/>
</dbReference>
<dbReference type="GO" id="GO:0008299">
    <property type="term" value="P:isoprenoid biosynthetic process"/>
    <property type="evidence" value="ECO:0007669"/>
    <property type="project" value="UniProtKB-KW"/>
</dbReference>
<keyword evidence="6" id="KW-0456">Lyase</keyword>
<organism evidence="11 12">
    <name type="scientific">Aspergillus leporis</name>
    <dbReference type="NCBI Taxonomy" id="41062"/>
    <lineage>
        <taxon>Eukaryota</taxon>
        <taxon>Fungi</taxon>
        <taxon>Dikarya</taxon>
        <taxon>Ascomycota</taxon>
        <taxon>Pezizomycotina</taxon>
        <taxon>Eurotiomycetes</taxon>
        <taxon>Eurotiomycetidae</taxon>
        <taxon>Eurotiales</taxon>
        <taxon>Aspergillaceae</taxon>
        <taxon>Aspergillus</taxon>
        <taxon>Aspergillus subgen. Circumdati</taxon>
    </lineage>
</organism>
<evidence type="ECO:0000256" key="8">
    <source>
        <dbReference type="ARBA" id="ARBA00038363"/>
    </source>
</evidence>
<keyword evidence="3" id="KW-0479">Metal-binding</keyword>
<dbReference type="GO" id="GO:0004659">
    <property type="term" value="F:prenyltransferase activity"/>
    <property type="evidence" value="ECO:0007669"/>
    <property type="project" value="InterPro"/>
</dbReference>
<dbReference type="InterPro" id="IPR033749">
    <property type="entry name" value="Polyprenyl_synt_CS"/>
</dbReference>
<keyword evidence="7" id="KW-0511">Multifunctional enzyme</keyword>
<protein>
    <submittedName>
        <fullName evidence="11">Isoprenoid synthase domain-containing protein</fullName>
    </submittedName>
</protein>
<evidence type="ECO:0000313" key="11">
    <source>
        <dbReference type="EMBL" id="KAB8067854.1"/>
    </source>
</evidence>
<dbReference type="GO" id="GO:0046872">
    <property type="term" value="F:metal ion binding"/>
    <property type="evidence" value="ECO:0007669"/>
    <property type="project" value="UniProtKB-KW"/>
</dbReference>
<accession>A0A5N5WKM3</accession>
<evidence type="ECO:0000256" key="9">
    <source>
        <dbReference type="ARBA" id="ARBA00038372"/>
    </source>
</evidence>
<reference evidence="11 12" key="1">
    <citation type="submission" date="2019-04" db="EMBL/GenBank/DDBJ databases">
        <title>Friends and foes A comparative genomics study of 23 Aspergillus species from section Flavi.</title>
        <authorList>
            <consortium name="DOE Joint Genome Institute"/>
            <person name="Kjaerbolling I."/>
            <person name="Vesth T."/>
            <person name="Frisvad J.C."/>
            <person name="Nybo J.L."/>
            <person name="Theobald S."/>
            <person name="Kildgaard S."/>
            <person name="Isbrandt T."/>
            <person name="Kuo A."/>
            <person name="Sato A."/>
            <person name="Lyhne E.K."/>
            <person name="Kogle M.E."/>
            <person name="Wiebenga A."/>
            <person name="Kun R.S."/>
            <person name="Lubbers R.J."/>
            <person name="Makela M.R."/>
            <person name="Barry K."/>
            <person name="Chovatia M."/>
            <person name="Clum A."/>
            <person name="Daum C."/>
            <person name="Haridas S."/>
            <person name="He G."/>
            <person name="LaButti K."/>
            <person name="Lipzen A."/>
            <person name="Mondo S."/>
            <person name="Riley R."/>
            <person name="Salamov A."/>
            <person name="Simmons B.A."/>
            <person name="Magnuson J.K."/>
            <person name="Henrissat B."/>
            <person name="Mortensen U.H."/>
            <person name="Larsen T.O."/>
            <person name="Devries R.P."/>
            <person name="Grigoriev I.V."/>
            <person name="Machida M."/>
            <person name="Baker S.E."/>
            <person name="Andersen M.R."/>
        </authorList>
    </citation>
    <scope>NUCLEOTIDE SEQUENCE [LARGE SCALE GENOMIC DNA]</scope>
    <source>
        <strain evidence="11 12">CBS 151.66</strain>
    </source>
</reference>
<evidence type="ECO:0000256" key="10">
    <source>
        <dbReference type="SAM" id="MobiDB-lite"/>
    </source>
</evidence>
<keyword evidence="5" id="KW-0414">Isoprene biosynthesis</keyword>
<evidence type="ECO:0000256" key="1">
    <source>
        <dbReference type="ARBA" id="ARBA00004721"/>
    </source>
</evidence>
<dbReference type="SUPFAM" id="SSF48576">
    <property type="entry name" value="Terpenoid synthases"/>
    <property type="match status" value="2"/>
</dbReference>
<dbReference type="EMBL" id="ML732437">
    <property type="protein sequence ID" value="KAB8067854.1"/>
    <property type="molecule type" value="Genomic_DNA"/>
</dbReference>
<feature type="compositionally biased region" description="Polar residues" evidence="10">
    <location>
        <begin position="282"/>
        <end position="302"/>
    </location>
</feature>
<gene>
    <name evidence="11" type="ORF">BDV29DRAFT_199806</name>
</gene>
<dbReference type="PANTHER" id="PTHR12001">
    <property type="entry name" value="GERANYLGERANYL PYROPHOSPHATE SYNTHASE"/>
    <property type="match status" value="1"/>
</dbReference>
<evidence type="ECO:0000256" key="6">
    <source>
        <dbReference type="ARBA" id="ARBA00023239"/>
    </source>
</evidence>
<keyword evidence="4" id="KW-0460">Magnesium</keyword>
<dbReference type="Gene3D" id="1.10.600.10">
    <property type="entry name" value="Farnesyl Diphosphate Synthase"/>
    <property type="match status" value="3"/>
</dbReference>
<evidence type="ECO:0000256" key="2">
    <source>
        <dbReference type="ARBA" id="ARBA00022679"/>
    </source>
</evidence>
<feature type="region of interest" description="Disordered" evidence="10">
    <location>
        <begin position="281"/>
        <end position="340"/>
    </location>
</feature>
<dbReference type="AlphaFoldDB" id="A0A5N5WKM3"/>
<evidence type="ECO:0000256" key="3">
    <source>
        <dbReference type="ARBA" id="ARBA00022723"/>
    </source>
</evidence>
<dbReference type="Pfam" id="PF00348">
    <property type="entry name" value="polyprenyl_synt"/>
    <property type="match status" value="1"/>
</dbReference>
<evidence type="ECO:0000256" key="5">
    <source>
        <dbReference type="ARBA" id="ARBA00023229"/>
    </source>
</evidence>
<dbReference type="InterPro" id="IPR000092">
    <property type="entry name" value="Polyprenyl_synt"/>
</dbReference>
<comment type="similarity">
    <text evidence="9">In the N-terminal section; belongs to the terpene synthase family.</text>
</comment>
<dbReference type="GO" id="GO:0046165">
    <property type="term" value="P:alcohol biosynthetic process"/>
    <property type="evidence" value="ECO:0007669"/>
    <property type="project" value="UniProtKB-ARBA"/>
</dbReference>
<dbReference type="GO" id="GO:0016829">
    <property type="term" value="F:lyase activity"/>
    <property type="evidence" value="ECO:0007669"/>
    <property type="project" value="UniProtKB-KW"/>
</dbReference>
<dbReference type="Proteomes" id="UP000326565">
    <property type="component" value="Unassembled WGS sequence"/>
</dbReference>
<dbReference type="GO" id="GO:0043386">
    <property type="term" value="P:mycotoxin biosynthetic process"/>
    <property type="evidence" value="ECO:0007669"/>
    <property type="project" value="UniProtKB-ARBA"/>
</dbReference>
<sequence length="555" mass="63208">MGLGTRFSEETSYRVERSSPDIEEYRRDYTLRRHKYEEKANLGSLQCRENWGHFGSVISPLCKPETCNYLLYLRMYTDCGLDGFLYDNVVKYSNRKCVKCSMNTHGDNIGLDETEYRTVRSVTGTKQTQSKMMLDSSPLMHLAPRFVDTLIRFGTGIMLTEEEIKTVAPIVKPCYTPLDLANDYFAFDVEWKEFNETDVGIAEAKELVRKMTNKYQQEYKRRVEDSREGDGRNATKLQTYLRALSYQIPGTIAWSLRCPRYHPERCDEASALLEAEMRSEEITNTSSYTPYHTSDSETSPSEKPTAWTADESFSKRSSVSSIGMASEETNDPKRESLGTELSADSIRKQHLLGPADVWLVLPDHVVNRVKSIAETLHNASLVLDDIEDSSPLRRGQPAAHSIFGNGQTINSANYLLIQAMGQDSAITQNAWTYSWRRCEISLSVRVSICIGLDRGNALRRMNSYLEMINQETGGLFRLLARLMVRKASAQHHREILLESLVSLLGQYFQIHTTQKGFYEGLDEGKYSFPLVHALTTQPKNFRLRGILVESRQSEG</sequence>
<dbReference type="PANTHER" id="PTHR12001:SF72">
    <property type="entry name" value="THIJ_PFPI FAMILY PROTEIN (AFU_ORTHOLOGUE AFUA_3G01210)-RELATED"/>
    <property type="match status" value="1"/>
</dbReference>
<keyword evidence="12" id="KW-1185">Reference proteome</keyword>
<dbReference type="InterPro" id="IPR008949">
    <property type="entry name" value="Isoprenoid_synthase_dom_sf"/>
</dbReference>
<name>A0A5N5WKM3_9EURO</name>